<dbReference type="GO" id="GO:0006412">
    <property type="term" value="P:translation"/>
    <property type="evidence" value="ECO:0007669"/>
    <property type="project" value="UniProtKB-UniRule"/>
</dbReference>
<dbReference type="InterPro" id="IPR013025">
    <property type="entry name" value="Ribosomal_uL23-like"/>
</dbReference>
<organism evidence="6 7">
    <name type="scientific">Candidatus Falkowbacteria bacterium HGW-Falkowbacteria-2</name>
    <dbReference type="NCBI Taxonomy" id="2013769"/>
    <lineage>
        <taxon>Bacteria</taxon>
        <taxon>Candidatus Falkowiibacteriota</taxon>
    </lineage>
</organism>
<comment type="subunit">
    <text evidence="4">Part of the 50S ribosomal subunit. Contacts protein L29, and trigger factor when it is bound to the ribosome.</text>
</comment>
<dbReference type="InterPro" id="IPR012677">
    <property type="entry name" value="Nucleotide-bd_a/b_plait_sf"/>
</dbReference>
<keyword evidence="4" id="KW-0694">RNA-binding</keyword>
<comment type="similarity">
    <text evidence="1 4">Belongs to the universal ribosomal protein uL23 family.</text>
</comment>
<dbReference type="Gene3D" id="3.30.70.330">
    <property type="match status" value="1"/>
</dbReference>
<keyword evidence="2 4" id="KW-0689">Ribosomal protein</keyword>
<dbReference type="GO" id="GO:0003735">
    <property type="term" value="F:structural constituent of ribosome"/>
    <property type="evidence" value="ECO:0007669"/>
    <property type="project" value="InterPro"/>
</dbReference>
<dbReference type="NCBIfam" id="NF004363">
    <property type="entry name" value="PRK05738.2-4"/>
    <property type="match status" value="1"/>
</dbReference>
<evidence type="ECO:0000256" key="2">
    <source>
        <dbReference type="ARBA" id="ARBA00022980"/>
    </source>
</evidence>
<dbReference type="InterPro" id="IPR012678">
    <property type="entry name" value="Ribosomal_uL23/eL15/eS24_sf"/>
</dbReference>
<gene>
    <name evidence="4" type="primary">rplW</name>
    <name evidence="6" type="ORF">CVU83_02890</name>
</gene>
<dbReference type="GO" id="GO:1990904">
    <property type="term" value="C:ribonucleoprotein complex"/>
    <property type="evidence" value="ECO:0007669"/>
    <property type="project" value="UniProtKB-KW"/>
</dbReference>
<evidence type="ECO:0000256" key="4">
    <source>
        <dbReference type="HAMAP-Rule" id="MF_01369"/>
    </source>
</evidence>
<dbReference type="GO" id="GO:0005840">
    <property type="term" value="C:ribosome"/>
    <property type="evidence" value="ECO:0007669"/>
    <property type="project" value="UniProtKB-KW"/>
</dbReference>
<keyword evidence="4" id="KW-0699">rRNA-binding</keyword>
<comment type="function">
    <text evidence="4">One of the early assembly proteins it binds 23S rRNA. One of the proteins that surrounds the polypeptide exit tunnel on the outside of the ribosome. Forms the main docking site for trigger factor binding to the ribosome.</text>
</comment>
<dbReference type="EMBL" id="PHAH01000040">
    <property type="protein sequence ID" value="PKM87569.1"/>
    <property type="molecule type" value="Genomic_DNA"/>
</dbReference>
<dbReference type="PANTHER" id="PTHR11620">
    <property type="entry name" value="60S RIBOSOMAL PROTEIN L23A"/>
    <property type="match status" value="1"/>
</dbReference>
<dbReference type="GO" id="GO:0019843">
    <property type="term" value="F:rRNA binding"/>
    <property type="evidence" value="ECO:0007669"/>
    <property type="project" value="UniProtKB-UniRule"/>
</dbReference>
<evidence type="ECO:0000256" key="3">
    <source>
        <dbReference type="ARBA" id="ARBA00023274"/>
    </source>
</evidence>
<proteinExistence type="inferred from homology"/>
<dbReference type="Proteomes" id="UP000233325">
    <property type="component" value="Unassembled WGS sequence"/>
</dbReference>
<dbReference type="Pfam" id="PF00276">
    <property type="entry name" value="Ribosomal_L23"/>
    <property type="match status" value="1"/>
</dbReference>
<sequence>MQELYAGDTVKKTSSKKKSAPSTRYEGAYRVLAKPLITEKATELGALNKYAFIITANANKIEVAKAVQAIYGVIPTSVNIIAMKGKAVTRGRIRGQRKDWKKAIVTLKKGDSIKIYEGV</sequence>
<evidence type="ECO:0000256" key="5">
    <source>
        <dbReference type="SAM" id="MobiDB-lite"/>
    </source>
</evidence>
<comment type="caution">
    <text evidence="6">The sequence shown here is derived from an EMBL/GenBank/DDBJ whole genome shotgun (WGS) entry which is preliminary data.</text>
</comment>
<evidence type="ECO:0000313" key="7">
    <source>
        <dbReference type="Proteomes" id="UP000233325"/>
    </source>
</evidence>
<dbReference type="AlphaFoldDB" id="A0A2N2DYK8"/>
<accession>A0A2N2DYK8</accession>
<name>A0A2N2DYK8_9BACT</name>
<feature type="region of interest" description="Disordered" evidence="5">
    <location>
        <begin position="1"/>
        <end position="23"/>
    </location>
</feature>
<evidence type="ECO:0000313" key="6">
    <source>
        <dbReference type="EMBL" id="PKM87569.1"/>
    </source>
</evidence>
<evidence type="ECO:0000256" key="1">
    <source>
        <dbReference type="ARBA" id="ARBA00006700"/>
    </source>
</evidence>
<keyword evidence="3 4" id="KW-0687">Ribonucleoprotein</keyword>
<reference evidence="6 7" key="1">
    <citation type="journal article" date="2017" name="ISME J.">
        <title>Potential for microbial H2 and metal transformations associated with novel bacteria and archaea in deep terrestrial subsurface sediments.</title>
        <authorList>
            <person name="Hernsdorf A.W."/>
            <person name="Amano Y."/>
            <person name="Miyakawa K."/>
            <person name="Ise K."/>
            <person name="Suzuki Y."/>
            <person name="Anantharaman K."/>
            <person name="Probst A."/>
            <person name="Burstein D."/>
            <person name="Thomas B.C."/>
            <person name="Banfield J.F."/>
        </authorList>
    </citation>
    <scope>NUCLEOTIDE SEQUENCE [LARGE SCALE GENOMIC DNA]</scope>
    <source>
        <strain evidence="6">HGW-Falkowbacteria-2</strain>
    </source>
</reference>
<dbReference type="HAMAP" id="MF_01369_B">
    <property type="entry name" value="Ribosomal_uL23_B"/>
    <property type="match status" value="1"/>
</dbReference>
<dbReference type="SUPFAM" id="SSF54189">
    <property type="entry name" value="Ribosomal proteins S24e, L23 and L15e"/>
    <property type="match status" value="1"/>
</dbReference>
<protein>
    <recommendedName>
        <fullName evidence="4">Large ribosomal subunit protein uL23</fullName>
    </recommendedName>
</protein>